<evidence type="ECO:0000313" key="3">
    <source>
        <dbReference type="Proteomes" id="UP000325211"/>
    </source>
</evidence>
<dbReference type="Proteomes" id="UP000325211">
    <property type="component" value="Chromosome"/>
</dbReference>
<feature type="chain" id="PRO_5024814432" description="Secreted protein" evidence="1">
    <location>
        <begin position="20"/>
        <end position="154"/>
    </location>
</feature>
<organism evidence="2 3">
    <name type="scientific">Streptomyces venezuelae</name>
    <dbReference type="NCBI Taxonomy" id="54571"/>
    <lineage>
        <taxon>Bacteria</taxon>
        <taxon>Bacillati</taxon>
        <taxon>Actinomycetota</taxon>
        <taxon>Actinomycetes</taxon>
        <taxon>Kitasatosporales</taxon>
        <taxon>Streptomycetaceae</taxon>
        <taxon>Streptomyces</taxon>
    </lineage>
</organism>
<dbReference type="AlphaFoldDB" id="A0A5P2CUC9"/>
<keyword evidence="1" id="KW-0732">Signal</keyword>
<name>A0A5P2CUC9_STRVZ</name>
<protein>
    <recommendedName>
        <fullName evidence="4">Secreted protein</fullName>
    </recommendedName>
</protein>
<proteinExistence type="predicted"/>
<dbReference type="RefSeq" id="WP_150205348.1">
    <property type="nucleotide sequence ID" value="NZ_CP029190.1"/>
</dbReference>
<feature type="signal peptide" evidence="1">
    <location>
        <begin position="1"/>
        <end position="19"/>
    </location>
</feature>
<evidence type="ECO:0008006" key="4">
    <source>
        <dbReference type="Google" id="ProtNLM"/>
    </source>
</evidence>
<evidence type="ECO:0000313" key="2">
    <source>
        <dbReference type="EMBL" id="QES46516.1"/>
    </source>
</evidence>
<gene>
    <name evidence="2" type="ORF">DEJ50_00220</name>
</gene>
<dbReference type="OrthoDB" id="9891157at2"/>
<accession>A0A5P2CUC9</accession>
<sequence length="154" mass="16466">MSIVAAGALAVASASPAAAVGYRVAGYSANNASYAFGDYDYEKAATCQGAAPNAAYFATLAGRVDDKRWGDAYGAAVKATWLQCFDGGNQGLRWEYREEVIAYDAPFVPTDPNPDPPGQQFHSDWVDVKDLRFYTCNWNPASGAVGTCARMSKQ</sequence>
<reference evidence="2 3" key="1">
    <citation type="submission" date="2018-05" db="EMBL/GenBank/DDBJ databases">
        <title>Streptomyces venezuelae.</title>
        <authorList>
            <person name="Kim W."/>
            <person name="Lee N."/>
            <person name="Cho B.-K."/>
        </authorList>
    </citation>
    <scope>NUCLEOTIDE SEQUENCE [LARGE SCALE GENOMIC DNA]</scope>
    <source>
        <strain evidence="2 3">ATCC 21782</strain>
    </source>
</reference>
<dbReference type="EMBL" id="CP029190">
    <property type="protein sequence ID" value="QES46516.1"/>
    <property type="molecule type" value="Genomic_DNA"/>
</dbReference>
<evidence type="ECO:0000256" key="1">
    <source>
        <dbReference type="SAM" id="SignalP"/>
    </source>
</evidence>